<proteinExistence type="predicted"/>
<dbReference type="InterPro" id="IPR052377">
    <property type="entry name" value="Mitochondrial_ECH-domain"/>
</dbReference>
<keyword evidence="3" id="KW-0443">Lipid metabolism</keyword>
<dbReference type="Proteomes" id="UP000014480">
    <property type="component" value="Unassembled WGS sequence"/>
</dbReference>
<dbReference type="SUPFAM" id="SSF52096">
    <property type="entry name" value="ClpP/crotonase"/>
    <property type="match status" value="1"/>
</dbReference>
<dbReference type="AlphaFoldDB" id="A0A484FXL6"/>
<evidence type="ECO:0000256" key="1">
    <source>
        <dbReference type="ARBA" id="ARBA00022832"/>
    </source>
</evidence>
<dbReference type="InterPro" id="IPR001753">
    <property type="entry name" value="Enoyl-CoA_hydra/iso"/>
</dbReference>
<dbReference type="Gene3D" id="3.90.226.10">
    <property type="entry name" value="2-enoyl-CoA Hydratase, Chain A, domain 1"/>
    <property type="match status" value="1"/>
</dbReference>
<keyword evidence="2" id="KW-0809">Transit peptide</keyword>
<protein>
    <submittedName>
        <fullName evidence="4">Enoyl-CoA hydratase domain-containing protein 3</fullName>
    </submittedName>
</protein>
<organism evidence="4 5">
    <name type="scientific">Colletotrichum orbiculare (strain 104-T / ATCC 96160 / CBS 514.97 / LARS 414 / MAFF 240422)</name>
    <name type="common">Cucumber anthracnose fungus</name>
    <name type="synonym">Colletotrichum lagenarium</name>
    <dbReference type="NCBI Taxonomy" id="1213857"/>
    <lineage>
        <taxon>Eukaryota</taxon>
        <taxon>Fungi</taxon>
        <taxon>Dikarya</taxon>
        <taxon>Ascomycota</taxon>
        <taxon>Pezizomycotina</taxon>
        <taxon>Sordariomycetes</taxon>
        <taxon>Hypocreomycetidae</taxon>
        <taxon>Glomerellales</taxon>
        <taxon>Glomerellaceae</taxon>
        <taxon>Colletotrichum</taxon>
        <taxon>Colletotrichum orbiculare species complex</taxon>
    </lineage>
</organism>
<evidence type="ECO:0000313" key="5">
    <source>
        <dbReference type="Proteomes" id="UP000014480"/>
    </source>
</evidence>
<evidence type="ECO:0000256" key="2">
    <source>
        <dbReference type="ARBA" id="ARBA00022946"/>
    </source>
</evidence>
<dbReference type="InterPro" id="IPR029045">
    <property type="entry name" value="ClpP/crotonase-like_dom_sf"/>
</dbReference>
<gene>
    <name evidence="4" type="ORF">Cob_v004938</name>
</gene>
<keyword evidence="5" id="KW-1185">Reference proteome</keyword>
<dbReference type="PANTHER" id="PTHR43602:SF1">
    <property type="entry name" value="ENOYL-COA HYDRATASE DOMAIN-CONTAINING PROTEIN 3, MITOCHONDRIAL"/>
    <property type="match status" value="1"/>
</dbReference>
<name>A0A484FXL6_COLOR</name>
<comment type="caution">
    <text evidence="4">The sequence shown here is derived from an EMBL/GenBank/DDBJ whole genome shotgun (WGS) entry which is preliminary data.</text>
</comment>
<reference evidence="5" key="2">
    <citation type="journal article" date="2019" name="Mol. Plant Microbe Interact.">
        <title>Genome sequence resources for four phytopathogenic fungi from the Colletotrichum orbiculare species complex.</title>
        <authorList>
            <person name="Gan P."/>
            <person name="Tsushima A."/>
            <person name="Narusaka M."/>
            <person name="Narusaka Y."/>
            <person name="Takano Y."/>
            <person name="Kubo Y."/>
            <person name="Shirasu K."/>
        </authorList>
    </citation>
    <scope>GENOME REANNOTATION</scope>
    <source>
        <strain evidence="5">104-T / ATCC 96160 / CBS 514.97 / LARS 414 / MAFF 240422</strain>
    </source>
</reference>
<dbReference type="GO" id="GO:0006631">
    <property type="term" value="P:fatty acid metabolic process"/>
    <property type="evidence" value="ECO:0007669"/>
    <property type="project" value="UniProtKB-KW"/>
</dbReference>
<dbReference type="Pfam" id="PF00378">
    <property type="entry name" value="ECH_1"/>
    <property type="match status" value="1"/>
</dbReference>
<dbReference type="OrthoDB" id="2139957at2759"/>
<evidence type="ECO:0000256" key="3">
    <source>
        <dbReference type="ARBA" id="ARBA00023098"/>
    </source>
</evidence>
<dbReference type="GO" id="GO:0016836">
    <property type="term" value="F:hydro-lyase activity"/>
    <property type="evidence" value="ECO:0007669"/>
    <property type="project" value="TreeGrafter"/>
</dbReference>
<evidence type="ECO:0000313" key="4">
    <source>
        <dbReference type="EMBL" id="TDZ22224.1"/>
    </source>
</evidence>
<dbReference type="EMBL" id="AMCV02000011">
    <property type="protein sequence ID" value="TDZ22224.1"/>
    <property type="molecule type" value="Genomic_DNA"/>
</dbReference>
<accession>A0A484FXL6</accession>
<dbReference type="CDD" id="cd06558">
    <property type="entry name" value="crotonase-like"/>
    <property type="match status" value="1"/>
</dbReference>
<dbReference type="PANTHER" id="PTHR43602">
    <property type="match status" value="1"/>
</dbReference>
<reference evidence="5" key="1">
    <citation type="journal article" date="2013" name="New Phytol.">
        <title>Comparative genomic and transcriptomic analyses reveal the hemibiotrophic stage shift of Colletotrichum fungi.</title>
        <authorList>
            <person name="Gan P."/>
            <person name="Ikeda K."/>
            <person name="Irieda H."/>
            <person name="Narusaka M."/>
            <person name="O'Connell R.J."/>
            <person name="Narusaka Y."/>
            <person name="Takano Y."/>
            <person name="Kubo Y."/>
            <person name="Shirasu K."/>
        </authorList>
    </citation>
    <scope>NUCLEOTIDE SEQUENCE [LARGE SCALE GENOMIC DNA]</scope>
    <source>
        <strain evidence="5">104-T / ATCC 96160 / CBS 514.97 / LARS 414 / MAFF 240422</strain>
    </source>
</reference>
<sequence>MKFPTLPSRAAYIHLRNPTRRNALSLEVLQDVRSQLRSHLTSPATGRLLTLPPFQPSILDDLEAAAEGRSKSSSEHGWLVDANTWTAERRHLPTVLVLRSSGPVFSSGHDLKQLASLSRAEVERTFALCAEVMSLIRRSPAPVVCPIQGLATAAGSQLALSTDFPIALSTTEFRLPGASIGLPCTGPATAVSRRLSPGRTYRLLLTAEPVAADEMRDAVDVVQEPEHAESTDTAAAAFEGRVAEVVDGLTSSAVAYDNLGPILSEDGHEASSPPRPPPAGEACICFSTPFAENVPVLAMVCTSLNTSLLTSTTISPPDVATQSPPRQPLRHQTALSTAHAKVLLDEGVSNDGLANIEPNHRASHDRHRENASVEAALPVSRLWASLKKGHRSIAMFSLS</sequence>
<keyword evidence="1" id="KW-0276">Fatty acid metabolism</keyword>